<reference evidence="4" key="1">
    <citation type="submission" date="2025-08" db="UniProtKB">
        <authorList>
            <consortium name="RefSeq"/>
        </authorList>
    </citation>
    <scope>IDENTIFICATION</scope>
    <source>
        <tissue evidence="4">Thorax and Abdomen</tissue>
    </source>
</reference>
<dbReference type="FunCoup" id="A0A6J0BVX2">
    <property type="interactions" value="714"/>
</dbReference>
<dbReference type="GO" id="GO:0001522">
    <property type="term" value="P:pseudouridine synthesis"/>
    <property type="evidence" value="ECO:0007669"/>
    <property type="project" value="InterPro"/>
</dbReference>
<dbReference type="SUPFAM" id="SSF55120">
    <property type="entry name" value="Pseudouridine synthase"/>
    <property type="match status" value="1"/>
</dbReference>
<dbReference type="InParanoid" id="A0A6J0BVX2"/>
<dbReference type="PANTHER" id="PTHR13195:SF0">
    <property type="entry name" value="PSEUDOURIDYLATE SYNTHASE TRUB2, MITOCHONDRIAL"/>
    <property type="match status" value="1"/>
</dbReference>
<dbReference type="PANTHER" id="PTHR13195">
    <property type="entry name" value="PSEUDOURIDINE SYNTHASE-RELATED"/>
    <property type="match status" value="1"/>
</dbReference>
<evidence type="ECO:0000256" key="1">
    <source>
        <dbReference type="ARBA" id="ARBA00008999"/>
    </source>
</evidence>
<dbReference type="Gene3D" id="3.30.2350.10">
    <property type="entry name" value="Pseudouridine synthase"/>
    <property type="match status" value="1"/>
</dbReference>
<organism evidence="4">
    <name type="scientific">Neodiprion lecontei</name>
    <name type="common">Redheaded pine sawfly</name>
    <dbReference type="NCBI Taxonomy" id="441921"/>
    <lineage>
        <taxon>Eukaryota</taxon>
        <taxon>Metazoa</taxon>
        <taxon>Ecdysozoa</taxon>
        <taxon>Arthropoda</taxon>
        <taxon>Hexapoda</taxon>
        <taxon>Insecta</taxon>
        <taxon>Pterygota</taxon>
        <taxon>Neoptera</taxon>
        <taxon>Endopterygota</taxon>
        <taxon>Hymenoptera</taxon>
        <taxon>Tenthredinoidea</taxon>
        <taxon>Diprionidae</taxon>
        <taxon>Diprioninae</taxon>
        <taxon>Neodiprion</taxon>
    </lineage>
</organism>
<dbReference type="Pfam" id="PF01509">
    <property type="entry name" value="TruB_N"/>
    <property type="match status" value="1"/>
</dbReference>
<name>A0A6J0BVX2_NEOLC</name>
<dbReference type="GO" id="GO:0009982">
    <property type="term" value="F:pseudouridine synthase activity"/>
    <property type="evidence" value="ECO:0007669"/>
    <property type="project" value="InterPro"/>
</dbReference>
<sequence>MGVTSDARVVWQFLNGIAAIYKPAGYSLHRTRNTILTHLCRDLNALEGRPQREYVRIEGETDKPMTVQVVPNLADHLLLTGPHYQQKDFKLSWVNYLGYDTSGVVIIGINEGARTVMRMRESNPTRFYKVKGVFGQATDNYFTSGKIVEKATYKSIKRATVDAICASMQASHQRKMFELCGVDMQSQAAYELAIQGPIRPANNKIPMIYAIKCVAFNMPEFTLEIACINEYEMYLKTLVHQLGIQLHSVATCTQIQCFRYGLFTTELALLKKHWDVQSILDNMEQTQAILDNNKYLVEQDSPTLIEQQI</sequence>
<dbReference type="GeneID" id="107223768"/>
<dbReference type="InterPro" id="IPR020103">
    <property type="entry name" value="PsdUridine_synth_cat_dom_sf"/>
</dbReference>
<comment type="similarity">
    <text evidence="1">Belongs to the pseudouridine synthase TruB family.</text>
</comment>
<dbReference type="KEGG" id="nlo:107223768"/>
<keyword evidence="3" id="KW-1185">Reference proteome</keyword>
<evidence type="ECO:0000313" key="3">
    <source>
        <dbReference type="Proteomes" id="UP000829291"/>
    </source>
</evidence>
<dbReference type="RefSeq" id="XP_015519056.1">
    <property type="nucleotide sequence ID" value="XM_015663570.2"/>
</dbReference>
<proteinExistence type="inferred from homology"/>
<dbReference type="GO" id="GO:0003723">
    <property type="term" value="F:RNA binding"/>
    <property type="evidence" value="ECO:0007669"/>
    <property type="project" value="InterPro"/>
</dbReference>
<dbReference type="OrthoDB" id="9995526at2759"/>
<dbReference type="Proteomes" id="UP000829291">
    <property type="component" value="Chromosome 4"/>
</dbReference>
<dbReference type="InterPro" id="IPR002501">
    <property type="entry name" value="PsdUridine_synth_N"/>
</dbReference>
<feature type="domain" description="Pseudouridine synthase II N-terminal" evidence="2">
    <location>
        <begin position="101"/>
        <end position="229"/>
    </location>
</feature>
<dbReference type="AlphaFoldDB" id="A0A6J0BVX2"/>
<accession>A0A6J0BVX2</accession>
<gene>
    <name evidence="4" type="primary">LOC107223768</name>
</gene>
<dbReference type="GO" id="GO:0006396">
    <property type="term" value="P:RNA processing"/>
    <property type="evidence" value="ECO:0007669"/>
    <property type="project" value="InterPro"/>
</dbReference>
<evidence type="ECO:0000259" key="2">
    <source>
        <dbReference type="Pfam" id="PF01509"/>
    </source>
</evidence>
<protein>
    <submittedName>
        <fullName evidence="4">Mitochondrial mRNA pseudouridine synthase Trub2</fullName>
    </submittedName>
</protein>
<dbReference type="InterPro" id="IPR039048">
    <property type="entry name" value="Trub2"/>
</dbReference>
<evidence type="ECO:0000313" key="4">
    <source>
        <dbReference type="RefSeq" id="XP_015519056.1"/>
    </source>
</evidence>